<dbReference type="Gene3D" id="1.20.58.2140">
    <property type="match status" value="1"/>
</dbReference>
<dbReference type="SUPFAM" id="SSF74784">
    <property type="entry name" value="Translin"/>
    <property type="match status" value="1"/>
</dbReference>
<accession>A0A0F8Y3R5</accession>
<dbReference type="EMBL" id="LAZR01055646">
    <property type="protein sequence ID" value="KKK75908.1"/>
    <property type="molecule type" value="Genomic_DNA"/>
</dbReference>
<comment type="caution">
    <text evidence="1">The sequence shown here is derived from an EMBL/GenBank/DDBJ whole genome shotgun (WGS) entry which is preliminary data.</text>
</comment>
<dbReference type="CDD" id="cd14820">
    <property type="entry name" value="TRAX"/>
    <property type="match status" value="1"/>
</dbReference>
<name>A0A0F8Y3R5_9ZZZZ</name>
<protein>
    <recommendedName>
        <fullName evidence="2">Translin family protein</fullName>
    </recommendedName>
</protein>
<gene>
    <name evidence="1" type="ORF">LCGC14_2868990</name>
</gene>
<dbReference type="InterPro" id="IPR002848">
    <property type="entry name" value="Translin_fam"/>
</dbReference>
<dbReference type="AlphaFoldDB" id="A0A0F8Y3R5"/>
<dbReference type="InterPro" id="IPR036081">
    <property type="entry name" value="Translin_sf"/>
</dbReference>
<dbReference type="GO" id="GO:0043565">
    <property type="term" value="F:sequence-specific DNA binding"/>
    <property type="evidence" value="ECO:0007669"/>
    <property type="project" value="InterPro"/>
</dbReference>
<feature type="non-terminal residue" evidence="1">
    <location>
        <position position="1"/>
    </location>
</feature>
<evidence type="ECO:0000313" key="1">
    <source>
        <dbReference type="EMBL" id="KKK75908.1"/>
    </source>
</evidence>
<proteinExistence type="predicted"/>
<sequence>SLDSISKSLSVSQDSREYLIKNTREVIILCSQAIINIHKGDRKTAKSKIKKAQTLLKSYRRKADGVFQRYLLTPEQELVEANALLAVVEKRTIPNHKTMSVSDESYVLGLLDCIGELKRQVFDKIRVGDSKEAARIFEIMENLYLYLYPFATYDKIVKEARRKLDVNRVLVEDVRAALTEEIRREDLINAIKKIKK</sequence>
<evidence type="ECO:0008006" key="2">
    <source>
        <dbReference type="Google" id="ProtNLM"/>
    </source>
</evidence>
<organism evidence="1">
    <name type="scientific">marine sediment metagenome</name>
    <dbReference type="NCBI Taxonomy" id="412755"/>
    <lineage>
        <taxon>unclassified sequences</taxon>
        <taxon>metagenomes</taxon>
        <taxon>ecological metagenomes</taxon>
    </lineage>
</organism>
<dbReference type="Pfam" id="PF01997">
    <property type="entry name" value="Translin"/>
    <property type="match status" value="1"/>
</dbReference>
<reference evidence="1" key="1">
    <citation type="journal article" date="2015" name="Nature">
        <title>Complex archaea that bridge the gap between prokaryotes and eukaryotes.</title>
        <authorList>
            <person name="Spang A."/>
            <person name="Saw J.H."/>
            <person name="Jorgensen S.L."/>
            <person name="Zaremba-Niedzwiedzka K."/>
            <person name="Martijn J."/>
            <person name="Lind A.E."/>
            <person name="van Eijk R."/>
            <person name="Schleper C."/>
            <person name="Guy L."/>
            <person name="Ettema T.J."/>
        </authorList>
    </citation>
    <scope>NUCLEOTIDE SEQUENCE</scope>
</reference>
<dbReference type="PANTHER" id="PTHR10741">
    <property type="entry name" value="TRANSLIN AND TRANSLIN ASSOCIATED PROTEIN X"/>
    <property type="match status" value="1"/>
</dbReference>